<dbReference type="AlphaFoldDB" id="A0A7T0KGQ8"/>
<dbReference type="Pfam" id="PF00188">
    <property type="entry name" value="CAP"/>
    <property type="match status" value="1"/>
</dbReference>
<dbReference type="PANTHER" id="PTHR31157:SF1">
    <property type="entry name" value="SCP DOMAIN-CONTAINING PROTEIN"/>
    <property type="match status" value="1"/>
</dbReference>
<keyword evidence="1" id="KW-1133">Transmembrane helix</keyword>
<accession>A0A7T0KGQ8</accession>
<dbReference type="RefSeq" id="WP_165008819.1">
    <property type="nucleotide sequence ID" value="NZ_CP064954.1"/>
</dbReference>
<dbReference type="InterPro" id="IPR014044">
    <property type="entry name" value="CAP_dom"/>
</dbReference>
<dbReference type="Proteomes" id="UP000594681">
    <property type="component" value="Chromosome"/>
</dbReference>
<keyword evidence="4" id="KW-1185">Reference proteome</keyword>
<dbReference type="CDD" id="cd05379">
    <property type="entry name" value="CAP_bacterial"/>
    <property type="match status" value="1"/>
</dbReference>
<sequence>MPLDKQIMAAITAFISSVTSMFAGLLPPLPALDKVLPAQLSSQHAAPAFNPQQQLIDATNAWRTARGLPALQSSPYLNDKAQEWAREIGNRGHMVHRGAAAAPIGPYSEGGRTFFVGENLAYSTTHISFNTILQDWENSPAHRANLLDPNATHIGVGVYYAPNGSVWLVQNFGIPAA</sequence>
<evidence type="ECO:0000259" key="2">
    <source>
        <dbReference type="Pfam" id="PF00188"/>
    </source>
</evidence>
<keyword evidence="1" id="KW-0472">Membrane</keyword>
<organism evidence="3 4">
    <name type="scientific">Corynebacterium lizhenjunii</name>
    <dbReference type="NCBI Taxonomy" id="2709394"/>
    <lineage>
        <taxon>Bacteria</taxon>
        <taxon>Bacillati</taxon>
        <taxon>Actinomycetota</taxon>
        <taxon>Actinomycetes</taxon>
        <taxon>Mycobacteriales</taxon>
        <taxon>Corynebacteriaceae</taxon>
        <taxon>Corynebacterium</taxon>
    </lineage>
</organism>
<dbReference type="Gene3D" id="3.40.33.10">
    <property type="entry name" value="CAP"/>
    <property type="match status" value="1"/>
</dbReference>
<evidence type="ECO:0000313" key="4">
    <source>
        <dbReference type="Proteomes" id="UP000594681"/>
    </source>
</evidence>
<feature type="transmembrane region" description="Helical" evidence="1">
    <location>
        <begin position="6"/>
        <end position="26"/>
    </location>
</feature>
<protein>
    <submittedName>
        <fullName evidence="3">CAP domain-containing protein</fullName>
    </submittedName>
</protein>
<gene>
    <name evidence="3" type="ORF">G7Y31_01720</name>
</gene>
<dbReference type="SUPFAM" id="SSF55797">
    <property type="entry name" value="PR-1-like"/>
    <property type="match status" value="1"/>
</dbReference>
<feature type="domain" description="SCP" evidence="2">
    <location>
        <begin position="57"/>
        <end position="172"/>
    </location>
</feature>
<name>A0A7T0KGQ8_9CORY</name>
<dbReference type="EMBL" id="CP064954">
    <property type="protein sequence ID" value="QPK79458.1"/>
    <property type="molecule type" value="Genomic_DNA"/>
</dbReference>
<reference evidence="3 4" key="1">
    <citation type="submission" date="2020-11" db="EMBL/GenBank/DDBJ databases">
        <title>Corynebacterium sp. ZJ-599.</title>
        <authorList>
            <person name="Zhou J."/>
        </authorList>
    </citation>
    <scope>NUCLEOTIDE SEQUENCE [LARGE SCALE GENOMIC DNA]</scope>
    <source>
        <strain evidence="3 4">ZJ-599</strain>
    </source>
</reference>
<dbReference type="KEGG" id="cliz:G7Y31_01720"/>
<proteinExistence type="predicted"/>
<dbReference type="InterPro" id="IPR035940">
    <property type="entry name" value="CAP_sf"/>
</dbReference>
<dbReference type="PANTHER" id="PTHR31157">
    <property type="entry name" value="SCP DOMAIN-CONTAINING PROTEIN"/>
    <property type="match status" value="1"/>
</dbReference>
<keyword evidence="1" id="KW-0812">Transmembrane</keyword>
<evidence type="ECO:0000256" key="1">
    <source>
        <dbReference type="SAM" id="Phobius"/>
    </source>
</evidence>
<evidence type="ECO:0000313" key="3">
    <source>
        <dbReference type="EMBL" id="QPK79458.1"/>
    </source>
</evidence>